<dbReference type="AlphaFoldDB" id="V4VRN2"/>
<feature type="compositionally biased region" description="Polar residues" evidence="2">
    <location>
        <begin position="306"/>
        <end position="320"/>
    </location>
</feature>
<dbReference type="EMBL" id="KI536661">
    <property type="protein sequence ID" value="ESR55694.1"/>
    <property type="molecule type" value="Genomic_DNA"/>
</dbReference>
<evidence type="ECO:0000256" key="2">
    <source>
        <dbReference type="SAM" id="MobiDB-lite"/>
    </source>
</evidence>
<evidence type="ECO:0000313" key="4">
    <source>
        <dbReference type="EMBL" id="ESR55694.1"/>
    </source>
</evidence>
<evidence type="ECO:0000313" key="5">
    <source>
        <dbReference type="Proteomes" id="UP000030687"/>
    </source>
</evidence>
<dbReference type="InterPro" id="IPR002110">
    <property type="entry name" value="Ankyrin_rpt"/>
</dbReference>
<dbReference type="PANTHER" id="PTHR24128">
    <property type="entry name" value="HOMEOBOX PROTEIN WARIAI"/>
    <property type="match status" value="1"/>
</dbReference>
<feature type="region of interest" description="Disordered" evidence="2">
    <location>
        <begin position="302"/>
        <end position="335"/>
    </location>
</feature>
<dbReference type="SUPFAM" id="SSF48403">
    <property type="entry name" value="Ankyrin repeat"/>
    <property type="match status" value="1"/>
</dbReference>
<dbReference type="PANTHER" id="PTHR24128:SF24">
    <property type="entry name" value="ANKYRIN REPEAT PROTEIN"/>
    <property type="match status" value="1"/>
</dbReference>
<proteinExistence type="predicted"/>
<name>V4VRN2_CITCL</name>
<protein>
    <recommendedName>
        <fullName evidence="3">PGG domain-containing protein</fullName>
    </recommendedName>
</protein>
<keyword evidence="1" id="KW-0040">ANK repeat</keyword>
<dbReference type="InterPro" id="IPR036770">
    <property type="entry name" value="Ankyrin_rpt-contain_sf"/>
</dbReference>
<dbReference type="Pfam" id="PF13962">
    <property type="entry name" value="PGG"/>
    <property type="match status" value="1"/>
</dbReference>
<dbReference type="Pfam" id="PF12796">
    <property type="entry name" value="Ank_2"/>
    <property type="match status" value="2"/>
</dbReference>
<feature type="repeat" description="ANK" evidence="1">
    <location>
        <begin position="123"/>
        <end position="144"/>
    </location>
</feature>
<dbReference type="InterPro" id="IPR026961">
    <property type="entry name" value="PGG_dom"/>
</dbReference>
<sequence>MSFRSKDQRLNEAAQAGNVDALYELIWEDAYLLDQIDQVPFVDTPLHIAASMGHINFALEIMRLKPSFARKQNQYGFSPLHLALQKQNQYVLSGEDLLQKKQTQMVLRLIDVDRNLVRVQGREGVTPLHYVAEKGNVDLLCKLLAACPESITEVTIRKETALHVAAKNDQLEAVECMLGWLRYVDMEDILNWTDDEGNTLLHITISKNNKTPMDMVEEHLGGKPEFKEVTRMVRKAGGRQGSSLPDGDIAGYLKQGLTWRRNVILFLYRLSQHITDENRSALLVVAVLIATATFQAALTPADDLQGNKSTGTPNSIATNGSHSPSTSASASAWAY</sequence>
<feature type="non-terminal residue" evidence="4">
    <location>
        <position position="335"/>
    </location>
</feature>
<gene>
    <name evidence="4" type="ORF">CICLE_v10024088mg</name>
</gene>
<dbReference type="InParanoid" id="V4VRN2"/>
<feature type="domain" description="PGG" evidence="3">
    <location>
        <begin position="275"/>
        <end position="314"/>
    </location>
</feature>
<keyword evidence="5" id="KW-1185">Reference proteome</keyword>
<reference evidence="4 5" key="1">
    <citation type="submission" date="2013-10" db="EMBL/GenBank/DDBJ databases">
        <authorList>
            <consortium name="International Citrus Genome Consortium"/>
            <person name="Jenkins J."/>
            <person name="Schmutz J."/>
            <person name="Prochnik S."/>
            <person name="Rokhsar D."/>
            <person name="Gmitter F."/>
            <person name="Ollitrault P."/>
            <person name="Machado M."/>
            <person name="Talon M."/>
            <person name="Wincker P."/>
            <person name="Jaillon O."/>
            <person name="Morgante M."/>
        </authorList>
    </citation>
    <scope>NUCLEOTIDE SEQUENCE</scope>
    <source>
        <strain evidence="5">cv. Clemenules</strain>
    </source>
</reference>
<dbReference type="Gene3D" id="1.25.40.20">
    <property type="entry name" value="Ankyrin repeat-containing domain"/>
    <property type="match status" value="1"/>
</dbReference>
<evidence type="ECO:0000259" key="3">
    <source>
        <dbReference type="Pfam" id="PF13962"/>
    </source>
</evidence>
<evidence type="ECO:0000256" key="1">
    <source>
        <dbReference type="PROSITE-ProRule" id="PRU00023"/>
    </source>
</evidence>
<dbReference type="STRING" id="85681.V4VRN2"/>
<dbReference type="Proteomes" id="UP000030687">
    <property type="component" value="Unassembled WGS sequence"/>
</dbReference>
<feature type="compositionally biased region" description="Low complexity" evidence="2">
    <location>
        <begin position="321"/>
        <end position="335"/>
    </location>
</feature>
<organism evidence="4 5">
    <name type="scientific">Citrus clementina</name>
    <name type="common">Clementine</name>
    <name type="synonym">Citrus deliciosa x Citrus sinensis</name>
    <dbReference type="NCBI Taxonomy" id="85681"/>
    <lineage>
        <taxon>Eukaryota</taxon>
        <taxon>Viridiplantae</taxon>
        <taxon>Streptophyta</taxon>
        <taxon>Embryophyta</taxon>
        <taxon>Tracheophyta</taxon>
        <taxon>Spermatophyta</taxon>
        <taxon>Magnoliopsida</taxon>
        <taxon>eudicotyledons</taxon>
        <taxon>Gunneridae</taxon>
        <taxon>Pentapetalae</taxon>
        <taxon>rosids</taxon>
        <taxon>malvids</taxon>
        <taxon>Sapindales</taxon>
        <taxon>Rutaceae</taxon>
        <taxon>Aurantioideae</taxon>
        <taxon>Citrus</taxon>
    </lineage>
</organism>
<dbReference type="PROSITE" id="PS50088">
    <property type="entry name" value="ANK_REPEAT"/>
    <property type="match status" value="1"/>
</dbReference>
<dbReference type="eggNOG" id="KOG0504">
    <property type="taxonomic scope" value="Eukaryota"/>
</dbReference>
<dbReference type="SMART" id="SM00248">
    <property type="entry name" value="ANK"/>
    <property type="match status" value="5"/>
</dbReference>
<accession>V4VRN2</accession>
<dbReference type="OMA" id="IMYTNTI"/>
<dbReference type="Gramene" id="ESR55694">
    <property type="protein sequence ID" value="ESR55694"/>
    <property type="gene ID" value="CICLE_v10024088mg"/>
</dbReference>
<dbReference type="KEGG" id="cic:CICLE_v10024088mg"/>
<dbReference type="FunCoup" id="V4VRN2">
    <property type="interactions" value="100"/>
</dbReference>
<dbReference type="PROSITE" id="PS50297">
    <property type="entry name" value="ANK_REP_REGION"/>
    <property type="match status" value="1"/>
</dbReference>